<evidence type="ECO:0000313" key="1">
    <source>
        <dbReference type="EMBL" id="CAH8207025.1"/>
    </source>
</evidence>
<evidence type="ECO:0000313" key="2">
    <source>
        <dbReference type="Proteomes" id="UP001152658"/>
    </source>
</evidence>
<organism evidence="1 2">
    <name type="scientific">Vibrio aestuarianus</name>
    <dbReference type="NCBI Taxonomy" id="28171"/>
    <lineage>
        <taxon>Bacteria</taxon>
        <taxon>Pseudomonadati</taxon>
        <taxon>Pseudomonadota</taxon>
        <taxon>Gammaproteobacteria</taxon>
        <taxon>Vibrionales</taxon>
        <taxon>Vibrionaceae</taxon>
        <taxon>Vibrio</taxon>
    </lineage>
</organism>
<sequence length="67" mass="7830">METVISQHWFIHLGIFFHIGASLKTTKPLLDKKIHPLWVRGHSIENLTNKGLNNLFIFLPKQHLRGF</sequence>
<comment type="caution">
    <text evidence="1">The sequence shown here is derived from an EMBL/GenBank/DDBJ whole genome shotgun (WGS) entry which is preliminary data.</text>
</comment>
<gene>
    <name evidence="1" type="ORF">VAE063_40001</name>
</gene>
<protein>
    <submittedName>
        <fullName evidence="1">Uncharacterized protein</fullName>
    </submittedName>
</protein>
<name>A0ABM9FL05_9VIBR</name>
<dbReference type="EMBL" id="CALYLK010000086">
    <property type="protein sequence ID" value="CAH8207025.1"/>
    <property type="molecule type" value="Genomic_DNA"/>
</dbReference>
<keyword evidence="2" id="KW-1185">Reference proteome</keyword>
<proteinExistence type="predicted"/>
<accession>A0ABM9FL05</accession>
<reference evidence="1" key="1">
    <citation type="submission" date="2022-06" db="EMBL/GenBank/DDBJ databases">
        <authorList>
            <person name="Goudenege D."/>
            <person name="Le Roux F."/>
        </authorList>
    </citation>
    <scope>NUCLEOTIDE SEQUENCE</scope>
    <source>
        <strain evidence="1">12-063</strain>
    </source>
</reference>
<dbReference type="Proteomes" id="UP001152658">
    <property type="component" value="Unassembled WGS sequence"/>
</dbReference>